<comment type="pathway">
    <text evidence="2">Protein modification; protein ubiquitination.</text>
</comment>
<dbReference type="InterPro" id="IPR001810">
    <property type="entry name" value="F-box_dom"/>
</dbReference>
<dbReference type="Pfam" id="PF13229">
    <property type="entry name" value="Beta_helix"/>
    <property type="match status" value="2"/>
</dbReference>
<dbReference type="InterPro" id="IPR006626">
    <property type="entry name" value="PbH1"/>
</dbReference>
<evidence type="ECO:0000256" key="4">
    <source>
        <dbReference type="ARBA" id="ARBA00022737"/>
    </source>
</evidence>
<dbReference type="InterPro" id="IPR012334">
    <property type="entry name" value="Pectin_lyas_fold"/>
</dbReference>
<dbReference type="SMART" id="SM00396">
    <property type="entry name" value="ZnF_UBR1"/>
    <property type="match status" value="1"/>
</dbReference>
<keyword evidence="6" id="KW-0833">Ubl conjugation pathway</keyword>
<dbReference type="GO" id="GO:0042981">
    <property type="term" value="P:regulation of apoptotic process"/>
    <property type="evidence" value="ECO:0007669"/>
    <property type="project" value="TreeGrafter"/>
</dbReference>
<dbReference type="AlphaFoldDB" id="A0A914BVC4"/>
<dbReference type="GO" id="GO:0005634">
    <property type="term" value="C:nucleus"/>
    <property type="evidence" value="ECO:0007669"/>
    <property type="project" value="UniProtKB-SubCell"/>
</dbReference>
<dbReference type="NCBIfam" id="TIGR03804">
    <property type="entry name" value="para_beta_helix"/>
    <property type="match status" value="2"/>
</dbReference>
<evidence type="ECO:0000259" key="11">
    <source>
        <dbReference type="PROSITE" id="PS50181"/>
    </source>
</evidence>
<dbReference type="GO" id="GO:0006511">
    <property type="term" value="P:ubiquitin-dependent protein catabolic process"/>
    <property type="evidence" value="ECO:0007669"/>
    <property type="project" value="TreeGrafter"/>
</dbReference>
<sequence length="922" mass="103228">MEGNEELVSLPPDPPEVSSFETESPVATSTKKSNKNVHRLTMSLRRRNNNTTATVNEIPSALESPSSASDEYGGAATPSETFRRYALRRRRSLIQEDDESFKSTTAATADEALFEPATKCMKPDSPGEARKMCFKTEKAEWSGEDGVCYTDRLPDELMTKIFAYVYEGDLARCARVSRRFNRLSNDLNIWKALYQHAFEYTTPLYHSQPHRFEFREVNRWRDTLNPWKESFAQLRHGVHVRPGLASLYVGDRGRKLQQCETIEAALKLVEARGVGEKLIFVHTGRYRPDPITINTDIQIIGASSGPEIRRNVVIENQRETTICFGDGSISAYLGHVTVLFNPERTNATPHQYHYALLITDEASPIIDRCTIHSSSIVGAAVCVKKATANPKMKHCLIADCENVGIFITDNAQGFFEDCEIARNNLAGVWVKNQANPMFRRCHIHHGRDVGIFTFEYGQGYFDKCNIHGNRISGIEVKNHANPTVVRCDVHHGQTGGIYVHEKGRGQFVENRIYSNAFAGIWITSQSDPTIRKNEIFTGQQGGVYIFGEGRGLIEQNNIYGNALAGIQIRTGSDPIVRLNKIHDGLHGGIYVHEKGKGLIEENEVYGNTLAGIWVTTGSSPILRKNRIHSGKQVGVYFYDNGHGLLEENDIFNHLYSGVQIRTGSNPKITRNKIWGGQNGGVLVYNNGLGVLEDNEIFDNAMAGVWIKTDSHPVLRRNKIYDGRDGGVCIFNKGRGLLEENDIYRNAQAGVLISTESNPTLRRNRIFEGRAAGVEITNGATATLEGNFLFLNKFGGLCLATDVRPVIRDNHIYDNHNAVEKAVAKGYCLFKISSCTSFPMHDFYRCITCNTTDRNAICVNCIRHCHRGHDVEFVRHDRFFCDCGAGTLDKQHCKLQTEIRDNDTVYDSATPTETETVNVVVQN</sequence>
<dbReference type="InterPro" id="IPR051550">
    <property type="entry name" value="SCF-Subunits/Alg-Epimerases"/>
</dbReference>
<dbReference type="InterPro" id="IPR006633">
    <property type="entry name" value="Carb-bd_sugar_hydrolysis-dom"/>
</dbReference>
<dbReference type="SUPFAM" id="SSF81383">
    <property type="entry name" value="F-box domain"/>
    <property type="match status" value="1"/>
</dbReference>
<dbReference type="SMART" id="SM00722">
    <property type="entry name" value="CASH"/>
    <property type="match status" value="3"/>
</dbReference>
<evidence type="ECO:0000256" key="5">
    <source>
        <dbReference type="ARBA" id="ARBA00022771"/>
    </source>
</evidence>
<keyword evidence="3" id="KW-0479">Metal-binding</keyword>
<proteinExistence type="predicted"/>
<dbReference type="InterPro" id="IPR036047">
    <property type="entry name" value="F-box-like_dom_sf"/>
</dbReference>
<dbReference type="SUPFAM" id="SSF51126">
    <property type="entry name" value="Pectin lyase-like"/>
    <property type="match status" value="3"/>
</dbReference>
<dbReference type="InterPro" id="IPR047504">
    <property type="entry name" value="FBXO11_UBR-box"/>
</dbReference>
<reference evidence="14" key="1">
    <citation type="submission" date="2022-11" db="UniProtKB">
        <authorList>
            <consortium name="WormBaseParasite"/>
        </authorList>
    </citation>
    <scope>IDENTIFICATION</scope>
</reference>
<feature type="region of interest" description="Disordered" evidence="10">
    <location>
        <begin position="1"/>
        <end position="36"/>
    </location>
</feature>
<evidence type="ECO:0000256" key="7">
    <source>
        <dbReference type="ARBA" id="ARBA00022833"/>
    </source>
</evidence>
<dbReference type="Gene3D" id="1.20.1280.50">
    <property type="match status" value="1"/>
</dbReference>
<keyword evidence="13" id="KW-1185">Reference proteome</keyword>
<evidence type="ECO:0000256" key="9">
    <source>
        <dbReference type="PROSITE-ProRule" id="PRU00508"/>
    </source>
</evidence>
<dbReference type="PANTHER" id="PTHR22990">
    <property type="entry name" value="F-BOX ONLY PROTEIN"/>
    <property type="match status" value="1"/>
</dbReference>
<dbReference type="PROSITE" id="PS51157">
    <property type="entry name" value="ZF_UBR"/>
    <property type="match status" value="1"/>
</dbReference>
<evidence type="ECO:0000256" key="1">
    <source>
        <dbReference type="ARBA" id="ARBA00004123"/>
    </source>
</evidence>
<evidence type="ECO:0000313" key="13">
    <source>
        <dbReference type="Proteomes" id="UP000887540"/>
    </source>
</evidence>
<feature type="domain" description="F-box" evidence="11">
    <location>
        <begin position="147"/>
        <end position="193"/>
    </location>
</feature>
<dbReference type="SMART" id="SM00256">
    <property type="entry name" value="FBOX"/>
    <property type="match status" value="1"/>
</dbReference>
<keyword evidence="4" id="KW-0677">Repeat</keyword>
<dbReference type="Pfam" id="PF12937">
    <property type="entry name" value="F-box-like"/>
    <property type="match status" value="1"/>
</dbReference>
<dbReference type="Gene3D" id="2.160.20.10">
    <property type="entry name" value="Single-stranded right-handed beta-helix, Pectin lyase-like"/>
    <property type="match status" value="4"/>
</dbReference>
<dbReference type="FunFam" id="2.160.20.10:FF:000006">
    <property type="entry name" value="F-box only protein 11"/>
    <property type="match status" value="1"/>
</dbReference>
<feature type="region of interest" description="Disordered" evidence="10">
    <location>
        <begin position="58"/>
        <end position="78"/>
    </location>
</feature>
<evidence type="ECO:0000256" key="2">
    <source>
        <dbReference type="ARBA" id="ARBA00004906"/>
    </source>
</evidence>
<keyword evidence="8" id="KW-0539">Nucleus</keyword>
<dbReference type="FunFam" id="2.160.20.10:FF:000005">
    <property type="entry name" value="F-box only protein 11"/>
    <property type="match status" value="1"/>
</dbReference>
<accession>A0A914BVC4</accession>
<evidence type="ECO:0000313" key="14">
    <source>
        <dbReference type="WBParaSite" id="ACRNAN_Path_1093.g4173.t1"/>
    </source>
</evidence>
<organism evidence="13 14">
    <name type="scientific">Acrobeloides nanus</name>
    <dbReference type="NCBI Taxonomy" id="290746"/>
    <lineage>
        <taxon>Eukaryota</taxon>
        <taxon>Metazoa</taxon>
        <taxon>Ecdysozoa</taxon>
        <taxon>Nematoda</taxon>
        <taxon>Chromadorea</taxon>
        <taxon>Rhabditida</taxon>
        <taxon>Tylenchina</taxon>
        <taxon>Cephalobomorpha</taxon>
        <taxon>Cephaloboidea</taxon>
        <taxon>Cephalobidae</taxon>
        <taxon>Acrobeloides</taxon>
    </lineage>
</organism>
<feature type="zinc finger region" description="UBR-type" evidence="9">
    <location>
        <begin position="825"/>
        <end position="897"/>
    </location>
</feature>
<feature type="compositionally biased region" description="Polar residues" evidence="10">
    <location>
        <begin position="19"/>
        <end position="31"/>
    </location>
</feature>
<evidence type="ECO:0000256" key="3">
    <source>
        <dbReference type="ARBA" id="ARBA00022723"/>
    </source>
</evidence>
<evidence type="ECO:0000259" key="12">
    <source>
        <dbReference type="PROSITE" id="PS51157"/>
    </source>
</evidence>
<dbReference type="InterPro" id="IPR011050">
    <property type="entry name" value="Pectin_lyase_fold/virulence"/>
</dbReference>
<dbReference type="InterPro" id="IPR022441">
    <property type="entry name" value="Para_beta_helix_rpt-2"/>
</dbReference>
<dbReference type="WBParaSite" id="ACRNAN_Path_1093.g4173.t1">
    <property type="protein sequence ID" value="ACRNAN_Path_1093.g4173.t1"/>
    <property type="gene ID" value="ACRNAN_Path_1093.g4173"/>
</dbReference>
<protein>
    <submittedName>
        <fullName evidence="14">Uncharacterized protein</fullName>
    </submittedName>
</protein>
<dbReference type="InterPro" id="IPR003126">
    <property type="entry name" value="Znf_UBR"/>
</dbReference>
<keyword evidence="7" id="KW-0862">Zinc</keyword>
<evidence type="ECO:0000256" key="10">
    <source>
        <dbReference type="SAM" id="MobiDB-lite"/>
    </source>
</evidence>
<dbReference type="Pfam" id="PF02207">
    <property type="entry name" value="zf-UBR"/>
    <property type="match status" value="1"/>
</dbReference>
<dbReference type="PROSITE" id="PS50181">
    <property type="entry name" value="FBOX"/>
    <property type="match status" value="1"/>
</dbReference>
<dbReference type="CDD" id="cd19676">
    <property type="entry name" value="UBR-box_UBR6_FBXO11"/>
    <property type="match status" value="1"/>
</dbReference>
<dbReference type="PANTHER" id="PTHR22990:SF20">
    <property type="entry name" value="F-BOX ONLY PROTEIN 11"/>
    <property type="match status" value="1"/>
</dbReference>
<feature type="domain" description="UBR-type" evidence="12">
    <location>
        <begin position="825"/>
        <end position="897"/>
    </location>
</feature>
<evidence type="ECO:0000256" key="6">
    <source>
        <dbReference type="ARBA" id="ARBA00022786"/>
    </source>
</evidence>
<keyword evidence="5" id="KW-0863">Zinc-finger</keyword>
<dbReference type="SMART" id="SM00710">
    <property type="entry name" value="PbH1"/>
    <property type="match status" value="19"/>
</dbReference>
<dbReference type="Proteomes" id="UP000887540">
    <property type="component" value="Unplaced"/>
</dbReference>
<name>A0A914BVC4_9BILA</name>
<dbReference type="InterPro" id="IPR039448">
    <property type="entry name" value="Beta_helix"/>
</dbReference>
<comment type="subcellular location">
    <subcellularLocation>
        <location evidence="1">Nucleus</location>
    </subcellularLocation>
</comment>
<evidence type="ECO:0000256" key="8">
    <source>
        <dbReference type="ARBA" id="ARBA00023242"/>
    </source>
</evidence>
<dbReference type="GO" id="GO:0008270">
    <property type="term" value="F:zinc ion binding"/>
    <property type="evidence" value="ECO:0007669"/>
    <property type="project" value="UniProtKB-KW"/>
</dbReference>